<name>A0ABX8NLM5_9PSED</name>
<dbReference type="Proteomes" id="UP000824010">
    <property type="component" value="Chromosome"/>
</dbReference>
<evidence type="ECO:0000313" key="2">
    <source>
        <dbReference type="EMBL" id="QXH56938.1"/>
    </source>
</evidence>
<gene>
    <name evidence="2" type="ORF">KSS90_01620</name>
</gene>
<accession>A0ABX8NLM5</accession>
<reference evidence="2 3" key="1">
    <citation type="journal article" date="2021" name="Microorganisms">
        <title>The Ever-Expanding Pseudomonas Genus: Description of 43 New Species and Partition of the Pseudomonas putida Group.</title>
        <authorList>
            <person name="Girard L."/>
            <person name="Lood C."/>
            <person name="Hofte M."/>
            <person name="Vandamme P."/>
            <person name="Rokni-Zadeh H."/>
            <person name="van Noort V."/>
            <person name="Lavigne R."/>
            <person name="De Mot R."/>
        </authorList>
    </citation>
    <scope>NUCLEOTIDE SEQUENCE [LARGE SCALE GENOMIC DNA]</scope>
    <source>
        <strain evidence="2 3">COW77</strain>
    </source>
</reference>
<feature type="signal peptide" evidence="1">
    <location>
        <begin position="1"/>
        <end position="21"/>
    </location>
</feature>
<evidence type="ECO:0000313" key="3">
    <source>
        <dbReference type="Proteomes" id="UP000824010"/>
    </source>
</evidence>
<protein>
    <recommendedName>
        <fullName evidence="4">Lipoprotein</fullName>
    </recommendedName>
</protein>
<proteinExistence type="predicted"/>
<evidence type="ECO:0000256" key="1">
    <source>
        <dbReference type="SAM" id="SignalP"/>
    </source>
</evidence>
<sequence>MAIQRCLPLCFVFFGVLLLSACKVHDHSKASSVNDEPRLFEIKQPMDLQRLSTQASSDPDEIFLKALQGSAAIKDARFIDIDPALVKAGTSRLSVPLPNGKTVTFQRRHVHEEGGDIAYWYGDIVSDRKLLYPSPSEVEIDPTSQMILMRQGQRLNGTISLPGQRYRLENAGNGRHTILTLGASNLVCEPIEGLSGRNDERSGGAPPPKARSTIRVMFASTEEARAAYPNSLEGRLKWLLWQVSTNFQNSNVDVEFEYAGYMPLDLSEQSFNLNLDKLLAEIRGPNTDLAKKVAAVRESNRADLVLTAGLFTLAAGKAPIGVRKTTAFSLFSITHQGDALSNQIGHMFGARHTWKDGSPPPPGAPYAFAHELRVNNAKYRTIMGIFDGSDHYELNQFSDPTVTFGGIPLGTKEHSDTVRLFNEVRDEIANFYP</sequence>
<evidence type="ECO:0008006" key="4">
    <source>
        <dbReference type="Google" id="ProtNLM"/>
    </source>
</evidence>
<keyword evidence="1" id="KW-0732">Signal</keyword>
<feature type="chain" id="PRO_5047388537" description="Lipoprotein" evidence="1">
    <location>
        <begin position="22"/>
        <end position="433"/>
    </location>
</feature>
<organism evidence="2 3">
    <name type="scientific">Pseudomonas maumuensis</name>
    <dbReference type="NCBI Taxonomy" id="2842354"/>
    <lineage>
        <taxon>Bacteria</taxon>
        <taxon>Pseudomonadati</taxon>
        <taxon>Pseudomonadota</taxon>
        <taxon>Gammaproteobacteria</taxon>
        <taxon>Pseudomonadales</taxon>
        <taxon>Pseudomonadaceae</taxon>
        <taxon>Pseudomonas</taxon>
    </lineage>
</organism>
<keyword evidence="3" id="KW-1185">Reference proteome</keyword>
<dbReference type="EMBL" id="CP077077">
    <property type="protein sequence ID" value="QXH56938.1"/>
    <property type="molecule type" value="Genomic_DNA"/>
</dbReference>
<dbReference type="PROSITE" id="PS51257">
    <property type="entry name" value="PROKAR_LIPOPROTEIN"/>
    <property type="match status" value="1"/>
</dbReference>
<dbReference type="RefSeq" id="WP_217867980.1">
    <property type="nucleotide sequence ID" value="NZ_CP077077.1"/>
</dbReference>